<protein>
    <submittedName>
        <fullName evidence="1">Uncharacterized protein</fullName>
    </submittedName>
</protein>
<sequence length="287" mass="30935">MATLSAAASIHLALPLSFSFCSSSSSSSSSSTSSSSCSLGFSCRPPVISRSSDELVGLSSRCFNVRFKGGDDYAAAEGWRLGSGRGRRAAAGGAARASIGGIRIALPFISGKGDRQKVKEELLEAIEGVDRGAEASPQDELLIDKIAKKLEALNPTKEPLKSPLLNGKWQLLYTTSRSILKKDNPKFLRPWGPIYQSINSDTLRAQNMETWPFFNQVTANLVPLSSSKVAVSFDTFKIGGLISIKAPGRARGELEVTYLDEKLRISRGDRGNLFVLEMVDPGYRVPT</sequence>
<comment type="caution">
    <text evidence="1">The sequence shown here is derived from an EMBL/GenBank/DDBJ whole genome shotgun (WGS) entry which is preliminary data.</text>
</comment>
<gene>
    <name evidence="1" type="ORF">O6H91_11G028500</name>
</gene>
<evidence type="ECO:0000313" key="1">
    <source>
        <dbReference type="EMBL" id="KAJ7537936.1"/>
    </source>
</evidence>
<organism evidence="1 2">
    <name type="scientific">Diphasiastrum complanatum</name>
    <name type="common">Issler's clubmoss</name>
    <name type="synonym">Lycopodium complanatum</name>
    <dbReference type="NCBI Taxonomy" id="34168"/>
    <lineage>
        <taxon>Eukaryota</taxon>
        <taxon>Viridiplantae</taxon>
        <taxon>Streptophyta</taxon>
        <taxon>Embryophyta</taxon>
        <taxon>Tracheophyta</taxon>
        <taxon>Lycopodiopsida</taxon>
        <taxon>Lycopodiales</taxon>
        <taxon>Lycopodiaceae</taxon>
        <taxon>Lycopodioideae</taxon>
        <taxon>Diphasiastrum</taxon>
    </lineage>
</organism>
<name>A0ACC2C7F5_DIPCM</name>
<dbReference type="EMBL" id="CM055102">
    <property type="protein sequence ID" value="KAJ7537936.1"/>
    <property type="molecule type" value="Genomic_DNA"/>
</dbReference>
<proteinExistence type="predicted"/>
<keyword evidence="2" id="KW-1185">Reference proteome</keyword>
<dbReference type="Proteomes" id="UP001162992">
    <property type="component" value="Chromosome 11"/>
</dbReference>
<evidence type="ECO:0000313" key="2">
    <source>
        <dbReference type="Proteomes" id="UP001162992"/>
    </source>
</evidence>
<reference evidence="2" key="1">
    <citation type="journal article" date="2024" name="Proc. Natl. Acad. Sci. U.S.A.">
        <title>Extraordinary preservation of gene collinearity over three hundred million years revealed in homosporous lycophytes.</title>
        <authorList>
            <person name="Li C."/>
            <person name="Wickell D."/>
            <person name="Kuo L.Y."/>
            <person name="Chen X."/>
            <person name="Nie B."/>
            <person name="Liao X."/>
            <person name="Peng D."/>
            <person name="Ji J."/>
            <person name="Jenkins J."/>
            <person name="Williams M."/>
            <person name="Shu S."/>
            <person name="Plott C."/>
            <person name="Barry K."/>
            <person name="Rajasekar S."/>
            <person name="Grimwood J."/>
            <person name="Han X."/>
            <person name="Sun S."/>
            <person name="Hou Z."/>
            <person name="He W."/>
            <person name="Dai G."/>
            <person name="Sun C."/>
            <person name="Schmutz J."/>
            <person name="Leebens-Mack J.H."/>
            <person name="Li F.W."/>
            <person name="Wang L."/>
        </authorList>
    </citation>
    <scope>NUCLEOTIDE SEQUENCE [LARGE SCALE GENOMIC DNA]</scope>
    <source>
        <strain evidence="2">cv. PW_Plant_1</strain>
    </source>
</reference>
<accession>A0ACC2C7F5</accession>